<protein>
    <submittedName>
        <fullName evidence="9">MADS7</fullName>
    </submittedName>
</protein>
<reference evidence="9" key="1">
    <citation type="submission" date="2014-12" db="EMBL/GenBank/DDBJ databases">
        <title>Genome-wide analysis of the MADS-box gene family gene in Apostasia odorata.</title>
        <authorList>
            <person name="Lin C.-S."/>
            <person name="Chang W.-J."/>
            <person name="Liao D.-C."/>
            <person name="Wu F.-H."/>
            <person name="Hsu C.-T."/>
            <person name="Jin X."/>
        </authorList>
    </citation>
    <scope>NUCLEOTIDE SEQUENCE</scope>
</reference>
<keyword evidence="2" id="KW-0805">Transcription regulation</keyword>
<dbReference type="Gene3D" id="3.40.1810.10">
    <property type="entry name" value="Transcription factor, MADS-box"/>
    <property type="match status" value="1"/>
</dbReference>
<keyword evidence="4" id="KW-0804">Transcription</keyword>
<gene>
    <name evidence="9" type="primary">MADS7</name>
</gene>
<dbReference type="PRINTS" id="PR00404">
    <property type="entry name" value="MADSDOMAIN"/>
</dbReference>
<dbReference type="EMBL" id="KP241077">
    <property type="protein sequence ID" value="AIZ95403.1"/>
    <property type="molecule type" value="Genomic_DNA"/>
</dbReference>
<dbReference type="FunFam" id="3.40.1810.10:FF:000006">
    <property type="entry name" value="Agamous-like MADS-box protein AGL62"/>
    <property type="match status" value="1"/>
</dbReference>
<dbReference type="GO" id="GO:0005634">
    <property type="term" value="C:nucleus"/>
    <property type="evidence" value="ECO:0007669"/>
    <property type="project" value="UniProtKB-SubCell"/>
</dbReference>
<evidence type="ECO:0000259" key="8">
    <source>
        <dbReference type="PROSITE" id="PS50066"/>
    </source>
</evidence>
<dbReference type="PANTHER" id="PTHR11945:SF629">
    <property type="entry name" value="OS02G0164450 PROTEIN"/>
    <property type="match status" value="1"/>
</dbReference>
<feature type="domain" description="MADS-box" evidence="8">
    <location>
        <begin position="76"/>
        <end position="136"/>
    </location>
</feature>
<dbReference type="PANTHER" id="PTHR11945">
    <property type="entry name" value="MADS BOX PROTEIN"/>
    <property type="match status" value="1"/>
</dbReference>
<evidence type="ECO:0000256" key="3">
    <source>
        <dbReference type="ARBA" id="ARBA00023125"/>
    </source>
</evidence>
<dbReference type="Pfam" id="PF00319">
    <property type="entry name" value="SRF-TF"/>
    <property type="match status" value="1"/>
</dbReference>
<dbReference type="PROSITE" id="PS50066">
    <property type="entry name" value="MADS_BOX_2"/>
    <property type="match status" value="1"/>
</dbReference>
<evidence type="ECO:0000256" key="4">
    <source>
        <dbReference type="ARBA" id="ARBA00023163"/>
    </source>
</evidence>
<dbReference type="GO" id="GO:0000981">
    <property type="term" value="F:DNA-binding transcription factor activity, RNA polymerase II-specific"/>
    <property type="evidence" value="ECO:0007669"/>
    <property type="project" value="TreeGrafter"/>
</dbReference>
<dbReference type="InterPro" id="IPR002100">
    <property type="entry name" value="TF_MADSbox"/>
</dbReference>
<evidence type="ECO:0000313" key="9">
    <source>
        <dbReference type="EMBL" id="AIZ95403.1"/>
    </source>
</evidence>
<dbReference type="GO" id="GO:0046983">
    <property type="term" value="F:protein dimerization activity"/>
    <property type="evidence" value="ECO:0007669"/>
    <property type="project" value="InterPro"/>
</dbReference>
<feature type="region of interest" description="Disordered" evidence="7">
    <location>
        <begin position="18"/>
        <end position="57"/>
    </location>
</feature>
<dbReference type="SUPFAM" id="SSF55455">
    <property type="entry name" value="SRF-like"/>
    <property type="match status" value="1"/>
</dbReference>
<evidence type="ECO:0000256" key="2">
    <source>
        <dbReference type="ARBA" id="ARBA00023015"/>
    </source>
</evidence>
<evidence type="ECO:0000256" key="6">
    <source>
        <dbReference type="SAM" id="Coils"/>
    </source>
</evidence>
<keyword evidence="5" id="KW-0539">Nucleus</keyword>
<feature type="coiled-coil region" evidence="6">
    <location>
        <begin position="163"/>
        <end position="197"/>
    </location>
</feature>
<evidence type="ECO:0000256" key="7">
    <source>
        <dbReference type="SAM" id="MobiDB-lite"/>
    </source>
</evidence>
<dbReference type="SMART" id="SM00432">
    <property type="entry name" value="MADS"/>
    <property type="match status" value="1"/>
</dbReference>
<keyword evidence="3" id="KW-0238">DNA-binding</keyword>
<evidence type="ECO:0000256" key="1">
    <source>
        <dbReference type="ARBA" id="ARBA00004123"/>
    </source>
</evidence>
<proteinExistence type="predicted"/>
<comment type="subcellular location">
    <subcellularLocation>
        <location evidence="1">Nucleus</location>
    </subcellularLocation>
</comment>
<dbReference type="AlphaFoldDB" id="A0A1L1WSA6"/>
<dbReference type="GO" id="GO:0000978">
    <property type="term" value="F:RNA polymerase II cis-regulatory region sequence-specific DNA binding"/>
    <property type="evidence" value="ECO:0007669"/>
    <property type="project" value="TreeGrafter"/>
</dbReference>
<dbReference type="InterPro" id="IPR036879">
    <property type="entry name" value="TF_MADSbox_sf"/>
</dbReference>
<name>A0A1L1WSA6_9ASPA</name>
<feature type="compositionally biased region" description="Low complexity" evidence="7">
    <location>
        <begin position="47"/>
        <end position="57"/>
    </location>
</feature>
<keyword evidence="6" id="KW-0175">Coiled coil</keyword>
<sequence length="268" mass="29298">METNLLVLSVVFGGGATSADTASGARRRRKGSTGDISAEAPGRNPPFFSSSSSSSSSSFFMSAINVIARRKRKASSGRRKIEIKKIENEDARHVSFSKRRSGLFTKACDLATLCGVELALVVYSAAGNPYSFGSPTVESVVDRFLAGRRDRVESGPMNQAGLVQVLNQQCMDLAAQIRTAEERRSSLELRIRAAGERNLLSQLTNDEEDASPMQLEKLKKLLLDLRRKVDFRFVDLLSGKEAIEFNSNLTSSQLVELDVVGGWPGYEL</sequence>
<accession>A0A1L1WSA6</accession>
<organism evidence="9">
    <name type="scientific">Apostasia odorata</name>
    <dbReference type="NCBI Taxonomy" id="280455"/>
    <lineage>
        <taxon>Eukaryota</taxon>
        <taxon>Viridiplantae</taxon>
        <taxon>Streptophyta</taxon>
        <taxon>Embryophyta</taxon>
        <taxon>Tracheophyta</taxon>
        <taxon>Spermatophyta</taxon>
        <taxon>Magnoliopsida</taxon>
        <taxon>Liliopsida</taxon>
        <taxon>Asparagales</taxon>
        <taxon>Orchidaceae</taxon>
        <taxon>Apostasioideae</taxon>
        <taxon>Apostasia</taxon>
    </lineage>
</organism>
<evidence type="ECO:0000256" key="5">
    <source>
        <dbReference type="ARBA" id="ARBA00023242"/>
    </source>
</evidence>